<dbReference type="OrthoDB" id="5497412at2"/>
<dbReference type="STRING" id="915471.SAMN05216201_110153"/>
<dbReference type="InterPro" id="IPR013767">
    <property type="entry name" value="PAS_fold"/>
</dbReference>
<proteinExistence type="predicted"/>
<dbReference type="Pfam" id="PF00989">
    <property type="entry name" value="PAS"/>
    <property type="match status" value="1"/>
</dbReference>
<feature type="domain" description="HTH luxR-type" evidence="4">
    <location>
        <begin position="318"/>
        <end position="383"/>
    </location>
</feature>
<name>A0A1H6ZLX0_9PSED</name>
<dbReference type="SUPFAM" id="SSF55785">
    <property type="entry name" value="PYP-like sensor domain (PAS domain)"/>
    <property type="match status" value="1"/>
</dbReference>
<dbReference type="PROSITE" id="PS50043">
    <property type="entry name" value="HTH_LUXR_2"/>
    <property type="match status" value="1"/>
</dbReference>
<dbReference type="SUPFAM" id="SSF46894">
    <property type="entry name" value="C-terminal effector domain of the bipartite response regulators"/>
    <property type="match status" value="1"/>
</dbReference>
<dbReference type="InterPro" id="IPR035965">
    <property type="entry name" value="PAS-like_dom_sf"/>
</dbReference>
<keyword evidence="6" id="KW-1185">Reference proteome</keyword>
<sequence>MHESSHAHELAGLDARELSDLLALTYRGPLEPTPWSGLLEALRLRFRASFMTLVLRNPAHDRPGLIVNASIHGPHLPGEPSYSEHYYSICPFLDWPAGQVASADQVLGDEPWLAHDFYRSYLQPLDLRYVLAANLRTEAGMHCALFACRGHAAADFDAAERALIELLRPHLQQAVDLHSTVDELDSERLLYAATIDRLLVGTAILDETGRVMRSNQAAQRLFAARDGLECRQERLHAYSAQDNRDLQKAVQTVLQQRQQGRDESVEVLTLSRPTGEVPLNVLLRPIALNYEGQGKARRPAVAVFIRDPNDSPQASRHLLRSLFQLTRTETEVAMLMMDGLTLDESAERLCLSRNTVRAHLRGVFAKTGATRQAQLVKTLLNSVAALA</sequence>
<dbReference type="SMART" id="SM00421">
    <property type="entry name" value="HTH_LUXR"/>
    <property type="match status" value="1"/>
</dbReference>
<evidence type="ECO:0000256" key="3">
    <source>
        <dbReference type="ARBA" id="ARBA00023163"/>
    </source>
</evidence>
<evidence type="ECO:0000259" key="4">
    <source>
        <dbReference type="PROSITE" id="PS50043"/>
    </source>
</evidence>
<organism evidence="5 6">
    <name type="scientific">Pseudomonas linyingensis</name>
    <dbReference type="NCBI Taxonomy" id="915471"/>
    <lineage>
        <taxon>Bacteria</taxon>
        <taxon>Pseudomonadati</taxon>
        <taxon>Pseudomonadota</taxon>
        <taxon>Gammaproteobacteria</taxon>
        <taxon>Pseudomonadales</taxon>
        <taxon>Pseudomonadaceae</taxon>
        <taxon>Pseudomonas</taxon>
    </lineage>
</organism>
<dbReference type="PANTHER" id="PTHR44688:SF16">
    <property type="entry name" value="DNA-BINDING TRANSCRIPTIONAL ACTIVATOR DEVR_DOSR"/>
    <property type="match status" value="1"/>
</dbReference>
<dbReference type="PRINTS" id="PR00038">
    <property type="entry name" value="HTHLUXR"/>
</dbReference>
<dbReference type="AlphaFoldDB" id="A0A1H6ZLX0"/>
<dbReference type="GO" id="GO:0006355">
    <property type="term" value="P:regulation of DNA-templated transcription"/>
    <property type="evidence" value="ECO:0007669"/>
    <property type="project" value="InterPro"/>
</dbReference>
<protein>
    <submittedName>
        <fullName evidence="5">DNA-binding transcriptional regulator, CsgD family</fullName>
    </submittedName>
</protein>
<dbReference type="Pfam" id="PF00196">
    <property type="entry name" value="GerE"/>
    <property type="match status" value="1"/>
</dbReference>
<evidence type="ECO:0000256" key="2">
    <source>
        <dbReference type="ARBA" id="ARBA00023125"/>
    </source>
</evidence>
<gene>
    <name evidence="5" type="ORF">SAMN05216201_110153</name>
</gene>
<dbReference type="EMBL" id="FNZE01000010">
    <property type="protein sequence ID" value="SEJ54258.1"/>
    <property type="molecule type" value="Genomic_DNA"/>
</dbReference>
<dbReference type="InterPro" id="IPR016032">
    <property type="entry name" value="Sig_transdc_resp-reg_C-effctor"/>
</dbReference>
<dbReference type="Gene3D" id="3.30.450.20">
    <property type="entry name" value="PAS domain"/>
    <property type="match status" value="1"/>
</dbReference>
<dbReference type="CDD" id="cd06170">
    <property type="entry name" value="LuxR_C_like"/>
    <property type="match status" value="1"/>
</dbReference>
<dbReference type="InterPro" id="IPR036388">
    <property type="entry name" value="WH-like_DNA-bd_sf"/>
</dbReference>
<reference evidence="6" key="1">
    <citation type="submission" date="2016-10" db="EMBL/GenBank/DDBJ databases">
        <authorList>
            <person name="Varghese N."/>
            <person name="Submissions S."/>
        </authorList>
    </citation>
    <scope>NUCLEOTIDE SEQUENCE [LARGE SCALE GENOMIC DNA]</scope>
    <source>
        <strain evidence="6">LMG 25967</strain>
    </source>
</reference>
<evidence type="ECO:0000256" key="1">
    <source>
        <dbReference type="ARBA" id="ARBA00023015"/>
    </source>
</evidence>
<dbReference type="InterPro" id="IPR000792">
    <property type="entry name" value="Tscrpt_reg_LuxR_C"/>
</dbReference>
<dbReference type="PANTHER" id="PTHR44688">
    <property type="entry name" value="DNA-BINDING TRANSCRIPTIONAL ACTIVATOR DEVR_DOSR"/>
    <property type="match status" value="1"/>
</dbReference>
<evidence type="ECO:0000313" key="5">
    <source>
        <dbReference type="EMBL" id="SEJ54258.1"/>
    </source>
</evidence>
<dbReference type="GO" id="GO:0003677">
    <property type="term" value="F:DNA binding"/>
    <property type="evidence" value="ECO:0007669"/>
    <property type="project" value="UniProtKB-KW"/>
</dbReference>
<dbReference type="Gene3D" id="1.10.10.10">
    <property type="entry name" value="Winged helix-like DNA-binding domain superfamily/Winged helix DNA-binding domain"/>
    <property type="match status" value="1"/>
</dbReference>
<accession>A0A1H6ZLX0</accession>
<keyword evidence="1" id="KW-0805">Transcription regulation</keyword>
<evidence type="ECO:0000313" key="6">
    <source>
        <dbReference type="Proteomes" id="UP000242930"/>
    </source>
</evidence>
<dbReference type="RefSeq" id="WP_090311826.1">
    <property type="nucleotide sequence ID" value="NZ_FNZE01000010.1"/>
</dbReference>
<keyword evidence="3" id="KW-0804">Transcription</keyword>
<dbReference type="Proteomes" id="UP000242930">
    <property type="component" value="Unassembled WGS sequence"/>
</dbReference>
<keyword evidence="2 5" id="KW-0238">DNA-binding</keyword>